<keyword evidence="2" id="KW-1185">Reference proteome</keyword>
<reference evidence="2" key="1">
    <citation type="submission" date="2014-09" db="EMBL/GenBank/DDBJ databases">
        <authorList>
            <person name="Mudge J."/>
            <person name="Ramaraj T."/>
            <person name="Lindquist I.E."/>
            <person name="Bharti A.K."/>
            <person name="Sundararajan A."/>
            <person name="Cameron C.T."/>
            <person name="Woodward J.E."/>
            <person name="May G.D."/>
            <person name="Brubaker C."/>
            <person name="Broadhvest J."/>
            <person name="Wilkins T.A."/>
        </authorList>
    </citation>
    <scope>NUCLEOTIDE SEQUENCE</scope>
    <source>
        <strain evidence="2">cv. AKA8401</strain>
    </source>
</reference>
<proteinExistence type="predicted"/>
<organism evidence="1 2">
    <name type="scientific">Gossypium arboreum</name>
    <name type="common">Tree cotton</name>
    <name type="synonym">Gossypium nanking</name>
    <dbReference type="NCBI Taxonomy" id="29729"/>
    <lineage>
        <taxon>Eukaryota</taxon>
        <taxon>Viridiplantae</taxon>
        <taxon>Streptophyta</taxon>
        <taxon>Embryophyta</taxon>
        <taxon>Tracheophyta</taxon>
        <taxon>Spermatophyta</taxon>
        <taxon>Magnoliopsida</taxon>
        <taxon>eudicotyledons</taxon>
        <taxon>Gunneridae</taxon>
        <taxon>Pentapetalae</taxon>
        <taxon>rosids</taxon>
        <taxon>malvids</taxon>
        <taxon>Malvales</taxon>
        <taxon>Malvaceae</taxon>
        <taxon>Malvoideae</taxon>
        <taxon>Gossypium</taxon>
    </lineage>
</organism>
<gene>
    <name evidence="1" type="ORF">F383_35225</name>
</gene>
<accession>A0A0B0NB83</accession>
<dbReference type="EMBL" id="JRRC01494041">
    <property type="protein sequence ID" value="KHG08281.1"/>
    <property type="molecule type" value="Genomic_DNA"/>
</dbReference>
<sequence length="12" mass="1101">MGSDTTSSTGAS</sequence>
<comment type="caution">
    <text evidence="1">The sequence shown here is derived from an EMBL/GenBank/DDBJ whole genome shotgun (WGS) entry which is preliminary data.</text>
</comment>
<dbReference type="Proteomes" id="UP000032142">
    <property type="component" value="Unassembled WGS sequence"/>
</dbReference>
<evidence type="ECO:0000313" key="2">
    <source>
        <dbReference type="Proteomes" id="UP000032142"/>
    </source>
</evidence>
<name>A0A0B0NB83_GOSAR</name>
<protein>
    <submittedName>
        <fullName evidence="1">Uncharacterized protein</fullName>
    </submittedName>
</protein>
<evidence type="ECO:0000313" key="1">
    <source>
        <dbReference type="EMBL" id="KHG08281.1"/>
    </source>
</evidence>